<dbReference type="Proteomes" id="UP000618094">
    <property type="component" value="Unassembled WGS sequence"/>
</dbReference>
<evidence type="ECO:0000313" key="1">
    <source>
        <dbReference type="EMBL" id="GFO98609.1"/>
    </source>
</evidence>
<gene>
    <name evidence="1" type="ORF">LHEH8_03650</name>
</gene>
<dbReference type="AlphaFoldDB" id="A0A8H9F6V2"/>
<protein>
    <submittedName>
        <fullName evidence="1">Uncharacterized protein</fullName>
    </submittedName>
</protein>
<organism evidence="1 2">
    <name type="scientific">Lactobacillus helveticus</name>
    <name type="common">Lactobacillus suntoryeus</name>
    <dbReference type="NCBI Taxonomy" id="1587"/>
    <lineage>
        <taxon>Bacteria</taxon>
        <taxon>Bacillati</taxon>
        <taxon>Bacillota</taxon>
        <taxon>Bacilli</taxon>
        <taxon>Lactobacillales</taxon>
        <taxon>Lactobacillaceae</taxon>
        <taxon>Lactobacillus</taxon>
    </lineage>
</organism>
<dbReference type="EMBL" id="BLYO01000080">
    <property type="protein sequence ID" value="GFO98609.1"/>
    <property type="molecule type" value="Genomic_DNA"/>
</dbReference>
<sequence length="57" mass="6607">MTIIGTWIGQRQISFAPFYTYFNNWPRNFGIAFAVEALIAQPIARKVLLFKHIHLAN</sequence>
<proteinExistence type="predicted"/>
<evidence type="ECO:0000313" key="2">
    <source>
        <dbReference type="Proteomes" id="UP000618094"/>
    </source>
</evidence>
<comment type="caution">
    <text evidence="1">The sequence shown here is derived from an EMBL/GenBank/DDBJ whole genome shotgun (WGS) entry which is preliminary data.</text>
</comment>
<reference evidence="1" key="1">
    <citation type="submission" date="2020-07" db="EMBL/GenBank/DDBJ databases">
        <title>Draft genome sequence of Lactobacillus helveticus strain H-8.</title>
        <authorList>
            <person name="Endo A."/>
            <person name="Maeno S."/>
            <person name="Kido Y."/>
        </authorList>
    </citation>
    <scope>NUCLEOTIDE SEQUENCE</scope>
    <source>
        <strain evidence="1">H-8</strain>
    </source>
</reference>
<dbReference type="RefSeq" id="WP_014918219.1">
    <property type="nucleotide sequence ID" value="NZ_BLYO01000080.1"/>
</dbReference>
<name>A0A8H9F6V2_LACHE</name>
<accession>A0A8H9F6V2</accession>